<reference evidence="6 7" key="1">
    <citation type="submission" date="2018-10" db="EMBL/GenBank/DDBJ databases">
        <title>Genomic Encyclopedia of Archaeal and Bacterial Type Strains, Phase II (KMG-II): from individual species to whole genera.</title>
        <authorList>
            <person name="Goeker M."/>
        </authorList>
    </citation>
    <scope>NUCLEOTIDE SEQUENCE [LARGE SCALE GENOMIC DNA]</scope>
    <source>
        <strain evidence="6 7">DSM 14954</strain>
    </source>
</reference>
<dbReference type="InterPro" id="IPR009057">
    <property type="entry name" value="Homeodomain-like_sf"/>
</dbReference>
<evidence type="ECO:0000259" key="5">
    <source>
        <dbReference type="Pfam" id="PF21597"/>
    </source>
</evidence>
<organism evidence="6 7">
    <name type="scientific">Solirubrobacter pauli</name>
    <dbReference type="NCBI Taxonomy" id="166793"/>
    <lineage>
        <taxon>Bacteria</taxon>
        <taxon>Bacillati</taxon>
        <taxon>Actinomycetota</taxon>
        <taxon>Thermoleophilia</taxon>
        <taxon>Solirubrobacterales</taxon>
        <taxon>Solirubrobacteraceae</taxon>
        <taxon>Solirubrobacter</taxon>
    </lineage>
</organism>
<dbReference type="SUPFAM" id="SSF48498">
    <property type="entry name" value="Tetracyclin repressor-like, C-terminal domain"/>
    <property type="match status" value="1"/>
</dbReference>
<dbReference type="GO" id="GO:0003700">
    <property type="term" value="F:DNA-binding transcription factor activity"/>
    <property type="evidence" value="ECO:0007669"/>
    <property type="project" value="TreeGrafter"/>
</dbReference>
<dbReference type="EMBL" id="RBIL01000002">
    <property type="protein sequence ID" value="RKQ88218.1"/>
    <property type="molecule type" value="Genomic_DNA"/>
</dbReference>
<keyword evidence="2" id="KW-0238">DNA-binding</keyword>
<keyword evidence="7" id="KW-1185">Reference proteome</keyword>
<name>A0A660L468_9ACTN</name>
<evidence type="ECO:0000313" key="6">
    <source>
        <dbReference type="EMBL" id="RKQ88218.1"/>
    </source>
</evidence>
<dbReference type="SUPFAM" id="SSF46689">
    <property type="entry name" value="Homeodomain-like"/>
    <property type="match status" value="1"/>
</dbReference>
<dbReference type="PANTHER" id="PTHR30055">
    <property type="entry name" value="HTH-TYPE TRANSCRIPTIONAL REGULATOR RUTR"/>
    <property type="match status" value="1"/>
</dbReference>
<protein>
    <submittedName>
        <fullName evidence="6">TetR family transcriptional regulator</fullName>
    </submittedName>
</protein>
<evidence type="ECO:0000256" key="2">
    <source>
        <dbReference type="ARBA" id="ARBA00023125"/>
    </source>
</evidence>
<sequence>MKYPVILGRVTSAPLRKDANRNWQRIVAVGRRYVDEGTPIQLNDVAKAASVGVATVYRHFPSPESLMEAVAAPGLESLETLAEQALAKDDPWTALEDFLLDAAHASITDASIPAVMAAPSVLPATAERKHRLGRLFGELLARAQAHGAVSPTLTAADVAPLMCAVAYAARLRSSDSVEARAAHARRYLSILLRGVHQQP</sequence>
<dbReference type="Pfam" id="PF21597">
    <property type="entry name" value="TetR_C_43"/>
    <property type="match status" value="1"/>
</dbReference>
<dbReference type="InterPro" id="IPR049445">
    <property type="entry name" value="TetR_SbtR-like_C"/>
</dbReference>
<accession>A0A660L468</accession>
<comment type="caution">
    <text evidence="6">The sequence shown here is derived from an EMBL/GenBank/DDBJ whole genome shotgun (WGS) entry which is preliminary data.</text>
</comment>
<keyword evidence="1" id="KW-0805">Transcription regulation</keyword>
<dbReference type="InterPro" id="IPR036271">
    <property type="entry name" value="Tet_transcr_reg_TetR-rel_C_sf"/>
</dbReference>
<dbReference type="Proteomes" id="UP000278962">
    <property type="component" value="Unassembled WGS sequence"/>
</dbReference>
<evidence type="ECO:0000259" key="4">
    <source>
        <dbReference type="Pfam" id="PF00440"/>
    </source>
</evidence>
<dbReference type="Pfam" id="PF00440">
    <property type="entry name" value="TetR_N"/>
    <property type="match status" value="1"/>
</dbReference>
<dbReference type="PANTHER" id="PTHR30055:SF234">
    <property type="entry name" value="HTH-TYPE TRANSCRIPTIONAL REGULATOR BETI"/>
    <property type="match status" value="1"/>
</dbReference>
<keyword evidence="3" id="KW-0804">Transcription</keyword>
<feature type="domain" description="Transcriptional regulator SbtR-like C-terminal" evidence="5">
    <location>
        <begin position="90"/>
        <end position="196"/>
    </location>
</feature>
<gene>
    <name evidence="6" type="ORF">C8N24_6259</name>
</gene>
<dbReference type="InterPro" id="IPR001647">
    <property type="entry name" value="HTH_TetR"/>
</dbReference>
<evidence type="ECO:0000313" key="7">
    <source>
        <dbReference type="Proteomes" id="UP000278962"/>
    </source>
</evidence>
<evidence type="ECO:0000256" key="3">
    <source>
        <dbReference type="ARBA" id="ARBA00023163"/>
    </source>
</evidence>
<dbReference type="InterPro" id="IPR050109">
    <property type="entry name" value="HTH-type_TetR-like_transc_reg"/>
</dbReference>
<dbReference type="GO" id="GO:0000976">
    <property type="term" value="F:transcription cis-regulatory region binding"/>
    <property type="evidence" value="ECO:0007669"/>
    <property type="project" value="TreeGrafter"/>
</dbReference>
<feature type="domain" description="HTH tetR-type" evidence="4">
    <location>
        <begin position="41"/>
        <end position="70"/>
    </location>
</feature>
<evidence type="ECO:0000256" key="1">
    <source>
        <dbReference type="ARBA" id="ARBA00023015"/>
    </source>
</evidence>
<dbReference type="Gene3D" id="1.10.357.10">
    <property type="entry name" value="Tetracycline Repressor, domain 2"/>
    <property type="match status" value="1"/>
</dbReference>
<dbReference type="AlphaFoldDB" id="A0A660L468"/>
<proteinExistence type="predicted"/>